<evidence type="ECO:0000256" key="12">
    <source>
        <dbReference type="PIRSR" id="PIRSR602401-1"/>
    </source>
</evidence>
<reference evidence="15" key="1">
    <citation type="submission" date="2022-01" db="EMBL/GenBank/DDBJ databases">
        <authorList>
            <person name="King R."/>
        </authorList>
    </citation>
    <scope>NUCLEOTIDE SEQUENCE</scope>
</reference>
<dbReference type="EMBL" id="OU892283">
    <property type="protein sequence ID" value="CAG9771773.1"/>
    <property type="molecule type" value="Genomic_DNA"/>
</dbReference>
<evidence type="ECO:0000256" key="6">
    <source>
        <dbReference type="ARBA" id="ARBA00022723"/>
    </source>
</evidence>
<evidence type="ECO:0000256" key="5">
    <source>
        <dbReference type="ARBA" id="ARBA00022617"/>
    </source>
</evidence>
<keyword evidence="8" id="KW-0492">Microsome</keyword>
<dbReference type="GO" id="GO:0005506">
    <property type="term" value="F:iron ion binding"/>
    <property type="evidence" value="ECO:0007669"/>
    <property type="project" value="InterPro"/>
</dbReference>
<dbReference type="InterPro" id="IPR001128">
    <property type="entry name" value="Cyt_P450"/>
</dbReference>
<evidence type="ECO:0000256" key="8">
    <source>
        <dbReference type="ARBA" id="ARBA00022848"/>
    </source>
</evidence>
<dbReference type="PROSITE" id="PS00086">
    <property type="entry name" value="CYTOCHROME_P450"/>
    <property type="match status" value="1"/>
</dbReference>
<keyword evidence="14" id="KW-0472">Membrane</keyword>
<evidence type="ECO:0000313" key="15">
    <source>
        <dbReference type="EMBL" id="CAG9771773.1"/>
    </source>
</evidence>
<keyword evidence="16" id="KW-1185">Reference proteome</keyword>
<keyword evidence="14" id="KW-1133">Transmembrane helix</keyword>
<keyword evidence="10 12" id="KW-0408">Iron</keyword>
<evidence type="ECO:0000256" key="14">
    <source>
        <dbReference type="SAM" id="Phobius"/>
    </source>
</evidence>
<gene>
    <name evidence="15" type="ORF">CEUTPL_LOCUS12198</name>
</gene>
<dbReference type="GO" id="GO:0020037">
    <property type="term" value="F:heme binding"/>
    <property type="evidence" value="ECO:0007669"/>
    <property type="project" value="InterPro"/>
</dbReference>
<proteinExistence type="inferred from homology"/>
<sequence>MMDIPIWYIVIFVFLFVYIALYLYMLKIKDRTKYMVNVPGPTPIFPFGNTLDYIYGSTGVLRGLMDSLKQYGETIVVNPGSFDWAIITIDYDFNELLFSSAVHIQKPTQYDFLHGWLGQGLLTSYGAHWKNHRRVITPAFHFSILQDYISIFNAVGDKFIEKLKNEVGKDSMEISKIVSLCTLDVICEAAMGVKINALEEENSKYIKSVKTLCSIMPERAFSPLNPFFYPLTLNYFREKRALKVIHKLVEEVISKRIEDHRRMKNIGSTDLTDEFGVRKRKAFLDLLLESSIDGKLLSMQELRDEVNTFMFEGHDTVSSAITFSLLMISEHPEVQDKLIKEQLEIFGSNLTSVTPTYKELNEMKYLDLVIKETLRLFPSVPYFGRRLAQDTEFKGNLYPKGINVMIFPFAFHRNPKYFPEPEKFIPERFVDLSSKYPYAYTPFSAGPRNCIGQKFAMLEMLSTISKVVRNFKLAPARPQHQIQLAAETILISKNGVKISIENRTY</sequence>
<dbReference type="PRINTS" id="PR00463">
    <property type="entry name" value="EP450I"/>
</dbReference>
<dbReference type="CDD" id="cd20628">
    <property type="entry name" value="CYP4"/>
    <property type="match status" value="1"/>
</dbReference>
<dbReference type="InterPro" id="IPR017972">
    <property type="entry name" value="Cyt_P450_CS"/>
</dbReference>
<keyword evidence="6 12" id="KW-0479">Metal-binding</keyword>
<evidence type="ECO:0000256" key="13">
    <source>
        <dbReference type="RuleBase" id="RU000461"/>
    </source>
</evidence>
<dbReference type="FunFam" id="1.10.630.10:FF:000182">
    <property type="entry name" value="Cytochrome P450 3A4"/>
    <property type="match status" value="1"/>
</dbReference>
<evidence type="ECO:0000256" key="4">
    <source>
        <dbReference type="ARBA" id="ARBA00010617"/>
    </source>
</evidence>
<evidence type="ECO:0000256" key="1">
    <source>
        <dbReference type="ARBA" id="ARBA00001971"/>
    </source>
</evidence>
<keyword evidence="14" id="KW-0812">Transmembrane</keyword>
<dbReference type="Proteomes" id="UP001152799">
    <property type="component" value="Chromosome 7"/>
</dbReference>
<feature type="binding site" description="axial binding residue" evidence="12">
    <location>
        <position position="450"/>
    </location>
    <ligand>
        <name>heme</name>
        <dbReference type="ChEBI" id="CHEBI:30413"/>
    </ligand>
    <ligandPart>
        <name>Fe</name>
        <dbReference type="ChEBI" id="CHEBI:18248"/>
    </ligandPart>
</feature>
<evidence type="ECO:0000256" key="9">
    <source>
        <dbReference type="ARBA" id="ARBA00023002"/>
    </source>
</evidence>
<dbReference type="PANTHER" id="PTHR24291">
    <property type="entry name" value="CYTOCHROME P450 FAMILY 4"/>
    <property type="match status" value="1"/>
</dbReference>
<comment type="similarity">
    <text evidence="4 13">Belongs to the cytochrome P450 family.</text>
</comment>
<dbReference type="GO" id="GO:0016705">
    <property type="term" value="F:oxidoreductase activity, acting on paired donors, with incorporation or reduction of molecular oxygen"/>
    <property type="evidence" value="ECO:0007669"/>
    <property type="project" value="InterPro"/>
</dbReference>
<dbReference type="PANTHER" id="PTHR24291:SF187">
    <property type="entry name" value="CYTOCHROME P450 4AE1-RELATED"/>
    <property type="match status" value="1"/>
</dbReference>
<dbReference type="InterPro" id="IPR002401">
    <property type="entry name" value="Cyt_P450_E_grp-I"/>
</dbReference>
<evidence type="ECO:0000313" key="16">
    <source>
        <dbReference type="Proteomes" id="UP001152799"/>
    </source>
</evidence>
<organism evidence="15 16">
    <name type="scientific">Ceutorhynchus assimilis</name>
    <name type="common">cabbage seed weevil</name>
    <dbReference type="NCBI Taxonomy" id="467358"/>
    <lineage>
        <taxon>Eukaryota</taxon>
        <taxon>Metazoa</taxon>
        <taxon>Ecdysozoa</taxon>
        <taxon>Arthropoda</taxon>
        <taxon>Hexapoda</taxon>
        <taxon>Insecta</taxon>
        <taxon>Pterygota</taxon>
        <taxon>Neoptera</taxon>
        <taxon>Endopterygota</taxon>
        <taxon>Coleoptera</taxon>
        <taxon>Polyphaga</taxon>
        <taxon>Cucujiformia</taxon>
        <taxon>Curculionidae</taxon>
        <taxon>Ceutorhynchinae</taxon>
        <taxon>Ceutorhynchus</taxon>
    </lineage>
</organism>
<feature type="transmembrane region" description="Helical" evidence="14">
    <location>
        <begin position="6"/>
        <end position="25"/>
    </location>
</feature>
<dbReference type="GO" id="GO:0004497">
    <property type="term" value="F:monooxygenase activity"/>
    <property type="evidence" value="ECO:0007669"/>
    <property type="project" value="UniProtKB-KW"/>
</dbReference>
<dbReference type="GO" id="GO:0005789">
    <property type="term" value="C:endoplasmic reticulum membrane"/>
    <property type="evidence" value="ECO:0007669"/>
    <property type="project" value="UniProtKB-SubCell"/>
</dbReference>
<keyword evidence="7" id="KW-0256">Endoplasmic reticulum</keyword>
<keyword evidence="9 13" id="KW-0560">Oxidoreductase</keyword>
<dbReference type="Gene3D" id="1.10.630.10">
    <property type="entry name" value="Cytochrome P450"/>
    <property type="match status" value="1"/>
</dbReference>
<accession>A0A9N9MVH2</accession>
<comment type="subcellular location">
    <subcellularLocation>
        <location evidence="3">Endoplasmic reticulum membrane</location>
        <topology evidence="3">Peripheral membrane protein</topology>
    </subcellularLocation>
    <subcellularLocation>
        <location evidence="2">Microsome membrane</location>
        <topology evidence="2">Peripheral membrane protein</topology>
    </subcellularLocation>
</comment>
<keyword evidence="11 13" id="KW-0503">Monooxygenase</keyword>
<dbReference type="InterPro" id="IPR050196">
    <property type="entry name" value="Cytochrome_P450_Monoox"/>
</dbReference>
<dbReference type="Pfam" id="PF00067">
    <property type="entry name" value="p450"/>
    <property type="match status" value="1"/>
</dbReference>
<comment type="cofactor">
    <cofactor evidence="1 12">
        <name>heme</name>
        <dbReference type="ChEBI" id="CHEBI:30413"/>
    </cofactor>
</comment>
<dbReference type="OrthoDB" id="1470350at2759"/>
<evidence type="ECO:0008006" key="17">
    <source>
        <dbReference type="Google" id="ProtNLM"/>
    </source>
</evidence>
<protein>
    <recommendedName>
        <fullName evidence="17">Cytochrome P450</fullName>
    </recommendedName>
</protein>
<dbReference type="AlphaFoldDB" id="A0A9N9MVH2"/>
<evidence type="ECO:0000256" key="2">
    <source>
        <dbReference type="ARBA" id="ARBA00004174"/>
    </source>
</evidence>
<keyword evidence="5 12" id="KW-0349">Heme</keyword>
<evidence type="ECO:0000256" key="3">
    <source>
        <dbReference type="ARBA" id="ARBA00004406"/>
    </source>
</evidence>
<dbReference type="SUPFAM" id="SSF48264">
    <property type="entry name" value="Cytochrome P450"/>
    <property type="match status" value="1"/>
</dbReference>
<dbReference type="InterPro" id="IPR036396">
    <property type="entry name" value="Cyt_P450_sf"/>
</dbReference>
<name>A0A9N9MVH2_9CUCU</name>
<dbReference type="PRINTS" id="PR00385">
    <property type="entry name" value="P450"/>
</dbReference>
<evidence type="ECO:0000256" key="10">
    <source>
        <dbReference type="ARBA" id="ARBA00023004"/>
    </source>
</evidence>
<evidence type="ECO:0000256" key="11">
    <source>
        <dbReference type="ARBA" id="ARBA00023033"/>
    </source>
</evidence>
<evidence type="ECO:0000256" key="7">
    <source>
        <dbReference type="ARBA" id="ARBA00022824"/>
    </source>
</evidence>